<name>A0ABY6K4P1_9ARAC</name>
<keyword evidence="3" id="KW-1185">Reference proteome</keyword>
<dbReference type="Gene3D" id="3.30.420.10">
    <property type="entry name" value="Ribonuclease H-like superfamily/Ribonuclease H"/>
    <property type="match status" value="1"/>
</dbReference>
<protein>
    <recommendedName>
        <fullName evidence="1">Integrase catalytic domain-containing protein</fullName>
    </recommendedName>
</protein>
<organism evidence="2 3">
    <name type="scientific">Cordylochernes scorpioides</name>
    <dbReference type="NCBI Taxonomy" id="51811"/>
    <lineage>
        <taxon>Eukaryota</taxon>
        <taxon>Metazoa</taxon>
        <taxon>Ecdysozoa</taxon>
        <taxon>Arthropoda</taxon>
        <taxon>Chelicerata</taxon>
        <taxon>Arachnida</taxon>
        <taxon>Pseudoscorpiones</taxon>
        <taxon>Cheliferoidea</taxon>
        <taxon>Chernetidae</taxon>
        <taxon>Cordylochernes</taxon>
    </lineage>
</organism>
<dbReference type="InterPro" id="IPR001584">
    <property type="entry name" value="Integrase_cat-core"/>
</dbReference>
<gene>
    <name evidence="2" type="ORF">LAZ67_2001756</name>
</gene>
<dbReference type="PROSITE" id="PS50994">
    <property type="entry name" value="INTEGRASE"/>
    <property type="match status" value="1"/>
</dbReference>
<dbReference type="Pfam" id="PF24626">
    <property type="entry name" value="SH3_Tf2-1"/>
    <property type="match status" value="1"/>
</dbReference>
<proteinExistence type="predicted"/>
<feature type="domain" description="Integrase catalytic" evidence="1">
    <location>
        <begin position="1"/>
        <end position="78"/>
    </location>
</feature>
<evidence type="ECO:0000313" key="3">
    <source>
        <dbReference type="Proteomes" id="UP001235939"/>
    </source>
</evidence>
<reference evidence="2 3" key="1">
    <citation type="submission" date="2022-01" db="EMBL/GenBank/DDBJ databases">
        <title>A chromosomal length assembly of Cordylochernes scorpioides.</title>
        <authorList>
            <person name="Zeh D."/>
            <person name="Zeh J."/>
        </authorList>
    </citation>
    <scope>NUCLEOTIDE SEQUENCE [LARGE SCALE GENOMIC DNA]</scope>
    <source>
        <strain evidence="2">IN4F17</strain>
        <tissue evidence="2">Whole Body</tissue>
    </source>
</reference>
<dbReference type="InterPro" id="IPR056924">
    <property type="entry name" value="SH3_Tf2-1"/>
</dbReference>
<dbReference type="InterPro" id="IPR012337">
    <property type="entry name" value="RNaseH-like_sf"/>
</dbReference>
<dbReference type="InterPro" id="IPR036397">
    <property type="entry name" value="RNaseH_sf"/>
</dbReference>
<dbReference type="Proteomes" id="UP001235939">
    <property type="component" value="Chromosome 02"/>
</dbReference>
<dbReference type="SUPFAM" id="SSF53098">
    <property type="entry name" value="Ribonuclease H-like"/>
    <property type="match status" value="1"/>
</dbReference>
<accession>A0ABY6K4P1</accession>
<dbReference type="EMBL" id="CP092864">
    <property type="protein sequence ID" value="UYV62735.1"/>
    <property type="molecule type" value="Genomic_DNA"/>
</dbReference>
<dbReference type="InterPro" id="IPR050951">
    <property type="entry name" value="Retrovirus_Pol_polyprotein"/>
</dbReference>
<evidence type="ECO:0000259" key="1">
    <source>
        <dbReference type="PROSITE" id="PS50994"/>
    </source>
</evidence>
<dbReference type="PANTHER" id="PTHR37984">
    <property type="entry name" value="PROTEIN CBG26694"/>
    <property type="match status" value="1"/>
</dbReference>
<evidence type="ECO:0000313" key="2">
    <source>
        <dbReference type="EMBL" id="UYV62735.1"/>
    </source>
</evidence>
<dbReference type="PANTHER" id="PTHR37984:SF5">
    <property type="entry name" value="PROTEIN NYNRIN-LIKE"/>
    <property type="match status" value="1"/>
</dbReference>
<sequence length="260" mass="29959">MARYCFVLIMTSSSRPQFNGLNERLNQTIITRLRCKFNNLKRKSIPWTKLLDSVLNEYNNTPHSITGYTPTYLSYGKLPYDPPLKESEFYPPIDTARTNAYNNTLKFHQINIYCLTIISDGRSPIHSPGTRLAACSSAFLGNQINKIRYDQHYQPSTFKVGDKVWLQTFYHPDNRKLMPPMSGPFTILKQISPVNYEIDKPQSNLGKTTMVIHSSKLRPYYPKEGFELKLIKSKIPTLEKKPNQQVAPKVVKSRIPLLTK</sequence>